<dbReference type="AlphaFoldDB" id="A0A9P9WGS5"/>
<evidence type="ECO:0000313" key="3">
    <source>
        <dbReference type="Proteomes" id="UP000829685"/>
    </source>
</evidence>
<sequence>MGADLVNVQNASTQDVFNMKELLTAYFENDSQQRITLEKLVGAGKVSVAWRILYRSDNNTIQRLVLKHLQEALRYDKDFVQGDDDEEMDDNGLGEDIADGQQEEVNDITKEKNILKILKWAMHIVHMVEIPEDPLKRNIPMRPHRLGHWIYLEWVENGDVNNFISKALAAKVEVVPNRLLWRFWLCMLRMVVAMGWPPEPVGDASPVGGMIERTSTKPVRGIVHNDVHNGNVMFGGFTAGLDEEHDVSPPLKLIDWGEAAEFKGFDGVAESLFDVATVMISIVLLSEDEGIDLGPGSYEVPFQASARAPKIQTTAVSLLPDENGKNPVPFLENDLKAAICTCLAGEESDRPKITTLVDQAVHAIRHRNEQWYANNGHPRPQLESDQNIDAIIKACLLNAPGAG</sequence>
<dbReference type="InterPro" id="IPR011009">
    <property type="entry name" value="Kinase-like_dom_sf"/>
</dbReference>
<accession>A0A9P9WGS5</accession>
<keyword evidence="3" id="KW-1185">Reference proteome</keyword>
<evidence type="ECO:0000313" key="2">
    <source>
        <dbReference type="EMBL" id="KAI1862436.1"/>
    </source>
</evidence>
<dbReference type="InterPro" id="IPR000719">
    <property type="entry name" value="Prot_kinase_dom"/>
</dbReference>
<dbReference type="GO" id="GO:0004672">
    <property type="term" value="F:protein kinase activity"/>
    <property type="evidence" value="ECO:0007669"/>
    <property type="project" value="InterPro"/>
</dbReference>
<feature type="domain" description="Protein kinase" evidence="1">
    <location>
        <begin position="35"/>
        <end position="365"/>
    </location>
</feature>
<dbReference type="EMBL" id="JAFIMR010000027">
    <property type="protein sequence ID" value="KAI1862436.1"/>
    <property type="molecule type" value="Genomic_DNA"/>
</dbReference>
<evidence type="ECO:0000259" key="1">
    <source>
        <dbReference type="PROSITE" id="PS50011"/>
    </source>
</evidence>
<gene>
    <name evidence="2" type="ORF">JX265_009150</name>
</gene>
<dbReference type="Gene3D" id="1.10.510.10">
    <property type="entry name" value="Transferase(Phosphotransferase) domain 1"/>
    <property type="match status" value="1"/>
</dbReference>
<name>A0A9P9WGS5_9PEZI</name>
<dbReference type="GO" id="GO:0005524">
    <property type="term" value="F:ATP binding"/>
    <property type="evidence" value="ECO:0007669"/>
    <property type="project" value="InterPro"/>
</dbReference>
<proteinExistence type="predicted"/>
<dbReference type="Proteomes" id="UP000829685">
    <property type="component" value="Unassembled WGS sequence"/>
</dbReference>
<reference evidence="2" key="1">
    <citation type="submission" date="2021-03" db="EMBL/GenBank/DDBJ databases">
        <title>Revisited historic fungal species revealed as producer of novel bioactive compounds through whole genome sequencing and comparative genomics.</title>
        <authorList>
            <person name="Vignolle G.A."/>
            <person name="Hochenegger N."/>
            <person name="Mach R.L."/>
            <person name="Mach-Aigner A.R."/>
            <person name="Javad Rahimi M."/>
            <person name="Salim K.A."/>
            <person name="Chan C.M."/>
            <person name="Lim L.B.L."/>
            <person name="Cai F."/>
            <person name="Druzhinina I.S."/>
            <person name="U'Ren J.M."/>
            <person name="Derntl C."/>
        </authorList>
    </citation>
    <scope>NUCLEOTIDE SEQUENCE</scope>
    <source>
        <strain evidence="2">TUCIM 5799</strain>
    </source>
</reference>
<dbReference type="SUPFAM" id="SSF56112">
    <property type="entry name" value="Protein kinase-like (PK-like)"/>
    <property type="match status" value="1"/>
</dbReference>
<dbReference type="PROSITE" id="PS50011">
    <property type="entry name" value="PROTEIN_KINASE_DOM"/>
    <property type="match status" value="1"/>
</dbReference>
<organism evidence="2 3">
    <name type="scientific">Neoarthrinium moseri</name>
    <dbReference type="NCBI Taxonomy" id="1658444"/>
    <lineage>
        <taxon>Eukaryota</taxon>
        <taxon>Fungi</taxon>
        <taxon>Dikarya</taxon>
        <taxon>Ascomycota</taxon>
        <taxon>Pezizomycotina</taxon>
        <taxon>Sordariomycetes</taxon>
        <taxon>Xylariomycetidae</taxon>
        <taxon>Amphisphaeriales</taxon>
        <taxon>Apiosporaceae</taxon>
        <taxon>Neoarthrinium</taxon>
    </lineage>
</organism>
<comment type="caution">
    <text evidence="2">The sequence shown here is derived from an EMBL/GenBank/DDBJ whole genome shotgun (WGS) entry which is preliminary data.</text>
</comment>
<protein>
    <recommendedName>
        <fullName evidence="1">Protein kinase domain-containing protein</fullName>
    </recommendedName>
</protein>